<evidence type="ECO:0000256" key="1">
    <source>
        <dbReference type="ARBA" id="ARBA00004651"/>
    </source>
</evidence>
<feature type="transmembrane region" description="Helical" evidence="9">
    <location>
        <begin position="172"/>
        <end position="194"/>
    </location>
</feature>
<evidence type="ECO:0000256" key="8">
    <source>
        <dbReference type="ARBA" id="ARBA00023136"/>
    </source>
</evidence>
<accession>A0A4R6Q0V8</accession>
<keyword evidence="5 9" id="KW-0812">Transmembrane</keyword>
<feature type="transmembrane region" description="Helical" evidence="9">
    <location>
        <begin position="419"/>
        <end position="440"/>
    </location>
</feature>
<protein>
    <submittedName>
        <fullName evidence="10">AGCS family alanine or glycine:cation symporter</fullName>
    </submittedName>
</protein>
<dbReference type="OrthoDB" id="9804874at2"/>
<keyword evidence="6 9" id="KW-0769">Symport</keyword>
<dbReference type="PANTHER" id="PTHR30330:SF7">
    <property type="entry name" value="SODIUM_PROTON-DEPENDENT ALANINE CARRIER PROTEIN YRBD-RELATED"/>
    <property type="match status" value="1"/>
</dbReference>
<evidence type="ECO:0000256" key="9">
    <source>
        <dbReference type="RuleBase" id="RU363064"/>
    </source>
</evidence>
<sequence>MLNELASTLNGVLWSPILVYMAIGVGLFLSIGLKFPQFRLIKDMVSQLMKGSSSDNGVSSFQGFAMALGGRVGTGNIAGVASAIGVGGPGAVFWMWVIALVGAGSAFTESTLAQTYKGKVVGEYRGGPAYYIEKGLKCKPLAIVFALATILAMTITGPTVQANAISTAFKGLNYNISPVVVGVVVAALFLIVTIGGIKRIGTFASYVVPIMAGIYLLLAVVILIANAAQVPAMFALIFKSAFGLEPVFGAVFGYTIMQGVKRGIYSNEAGWGSGAHAAATAEVSHPAKQGLAQAFSVYIDTLLVCTATALMMLSTGMYNVVTDAGKAVYEGVPGVEAGPGYVQAAIDTLINGLGAPFITIAMFFFAFTTLLSFAIYADANIQYILGATSDKVKKYAYFAGCIVIALLAFTASFKDMTTAWNYADVGVGICCWLNFPVLLLMSKKSFKLLKDYEIQKKMGLDPVFIPEDVGFENCELWDEIVDEHYADLKAAKRAKISEEEELEIVS</sequence>
<feature type="transmembrane region" description="Helical" evidence="9">
    <location>
        <begin position="12"/>
        <end position="33"/>
    </location>
</feature>
<dbReference type="InterPro" id="IPR001463">
    <property type="entry name" value="Na/Ala_symport"/>
</dbReference>
<dbReference type="PANTHER" id="PTHR30330">
    <property type="entry name" value="AGSS FAMILY TRANSPORTER, SODIUM-ALANINE"/>
    <property type="match status" value="1"/>
</dbReference>
<evidence type="ECO:0000256" key="3">
    <source>
        <dbReference type="ARBA" id="ARBA00022448"/>
    </source>
</evidence>
<dbReference type="RefSeq" id="WP_133528820.1">
    <property type="nucleotide sequence ID" value="NZ_SNXO01000026.1"/>
</dbReference>
<evidence type="ECO:0000256" key="7">
    <source>
        <dbReference type="ARBA" id="ARBA00022989"/>
    </source>
</evidence>
<dbReference type="Proteomes" id="UP000295500">
    <property type="component" value="Unassembled WGS sequence"/>
</dbReference>
<evidence type="ECO:0000313" key="10">
    <source>
        <dbReference type="EMBL" id="TDP52418.1"/>
    </source>
</evidence>
<gene>
    <name evidence="10" type="ORF">EV211_12625</name>
</gene>
<dbReference type="PRINTS" id="PR00175">
    <property type="entry name" value="NAALASMPORT"/>
</dbReference>
<dbReference type="FunFam" id="1.20.1740.10:FF:000004">
    <property type="entry name" value="Sodium:alanine symporter family protein"/>
    <property type="match status" value="1"/>
</dbReference>
<dbReference type="EMBL" id="SNXO01000026">
    <property type="protein sequence ID" value="TDP52418.1"/>
    <property type="molecule type" value="Genomic_DNA"/>
</dbReference>
<keyword evidence="8 9" id="KW-0472">Membrane</keyword>
<evidence type="ECO:0000256" key="5">
    <source>
        <dbReference type="ARBA" id="ARBA00022692"/>
    </source>
</evidence>
<keyword evidence="3 9" id="KW-0813">Transport</keyword>
<dbReference type="GO" id="GO:0005283">
    <property type="term" value="F:amino acid:sodium symporter activity"/>
    <property type="evidence" value="ECO:0007669"/>
    <property type="project" value="InterPro"/>
</dbReference>
<proteinExistence type="inferred from homology"/>
<name>A0A4R6Q0V8_9FIRM</name>
<keyword evidence="4 9" id="KW-1003">Cell membrane</keyword>
<feature type="transmembrane region" description="Helical" evidence="9">
    <location>
        <begin position="297"/>
        <end position="318"/>
    </location>
</feature>
<keyword evidence="11" id="KW-1185">Reference proteome</keyword>
<feature type="transmembrane region" description="Helical" evidence="9">
    <location>
        <begin position="353"/>
        <end position="375"/>
    </location>
</feature>
<feature type="transmembrane region" description="Helical" evidence="9">
    <location>
        <begin position="395"/>
        <end position="413"/>
    </location>
</feature>
<evidence type="ECO:0000256" key="6">
    <source>
        <dbReference type="ARBA" id="ARBA00022847"/>
    </source>
</evidence>
<organism evidence="10 11">
    <name type="scientific">Aminicella lysinilytica</name>
    <dbReference type="NCBI Taxonomy" id="433323"/>
    <lineage>
        <taxon>Bacteria</taxon>
        <taxon>Bacillati</taxon>
        <taxon>Bacillota</taxon>
        <taxon>Clostridia</taxon>
        <taxon>Peptostreptococcales</taxon>
        <taxon>Anaerovoracaceae</taxon>
        <taxon>Aminicella</taxon>
    </lineage>
</organism>
<comment type="caution">
    <text evidence="10">The sequence shown here is derived from an EMBL/GenBank/DDBJ whole genome shotgun (WGS) entry which is preliminary data.</text>
</comment>
<dbReference type="Gene3D" id="1.20.1740.10">
    <property type="entry name" value="Amino acid/polyamine transporter I"/>
    <property type="match status" value="1"/>
</dbReference>
<feature type="transmembrane region" description="Helical" evidence="9">
    <location>
        <begin position="234"/>
        <end position="257"/>
    </location>
</feature>
<comment type="similarity">
    <text evidence="2 9">Belongs to the alanine or glycine:cation symporter (AGCS) (TC 2.A.25) family.</text>
</comment>
<dbReference type="AlphaFoldDB" id="A0A4R6Q0V8"/>
<comment type="subcellular location">
    <subcellularLocation>
        <location evidence="1 9">Cell membrane</location>
        <topology evidence="1 9">Multi-pass membrane protein</topology>
    </subcellularLocation>
</comment>
<evidence type="ECO:0000256" key="2">
    <source>
        <dbReference type="ARBA" id="ARBA00009261"/>
    </source>
</evidence>
<reference evidence="10 11" key="1">
    <citation type="submission" date="2019-03" db="EMBL/GenBank/DDBJ databases">
        <title>Genomic Encyclopedia of Type Strains, Phase IV (KMG-IV): sequencing the most valuable type-strain genomes for metagenomic binning, comparative biology and taxonomic classification.</title>
        <authorList>
            <person name="Goeker M."/>
        </authorList>
    </citation>
    <scope>NUCLEOTIDE SEQUENCE [LARGE SCALE GENOMIC DNA]</scope>
    <source>
        <strain evidence="10 11">DSM 28287</strain>
    </source>
</reference>
<evidence type="ECO:0000256" key="4">
    <source>
        <dbReference type="ARBA" id="ARBA00022475"/>
    </source>
</evidence>
<feature type="transmembrane region" description="Helical" evidence="9">
    <location>
        <begin position="141"/>
        <end position="160"/>
    </location>
</feature>
<dbReference type="GO" id="GO:0005886">
    <property type="term" value="C:plasma membrane"/>
    <property type="evidence" value="ECO:0007669"/>
    <property type="project" value="UniProtKB-SubCell"/>
</dbReference>
<dbReference type="PROSITE" id="PS00873">
    <property type="entry name" value="NA_ALANINE_SYMP"/>
    <property type="match status" value="1"/>
</dbReference>
<evidence type="ECO:0000313" key="11">
    <source>
        <dbReference type="Proteomes" id="UP000295500"/>
    </source>
</evidence>
<feature type="transmembrane region" description="Helical" evidence="9">
    <location>
        <begin position="206"/>
        <end position="228"/>
    </location>
</feature>
<dbReference type="Pfam" id="PF01235">
    <property type="entry name" value="Na_Ala_symp"/>
    <property type="match status" value="1"/>
</dbReference>
<keyword evidence="7 9" id="KW-1133">Transmembrane helix</keyword>
<dbReference type="NCBIfam" id="TIGR00835">
    <property type="entry name" value="agcS"/>
    <property type="match status" value="1"/>
</dbReference>